<comment type="subcellular location">
    <subcellularLocation>
        <location evidence="1">Cell membrane</location>
        <topology evidence="1">Multi-pass membrane protein</topology>
    </subcellularLocation>
</comment>
<sequence length="450" mass="48353">MQNKEKKKIGLTTLIFIALIAGAILGVVLHYGIVENTKLLSVVNKSAKYDKGNDHVLRMIYKFFNDFVINGVFLVVGQGFIRGMKMLVVPLVFTSLVCGASSMGDTKTLGKVGVKTMGFYIMTTMMAVAVALTTASIINPGKNLNMSAIKADATVKTAKGGVNVAETLLNIIPENPVSALANGEMLQIIFFALLIGIILAKLSDKVQIVTNFFTQFNDIMMELTMMVMAVAPVGVFCLISKTFSQLGFSAMLPMVKYMAAVFIALGIQCLGVYQGLLFVFTRLNPFKFIKKFFPVQAFAFSTATSNATIPLNIDTLEEKMGVSRKISSFTIPLGATINMDGTSIMQGVAVIFVAQAYHVNLTLVDLITVIFTATLASVGTAGIPSVGLVTLTMVFNSVGLPVEGIALIMGIDRILDMTRTAVNITGDAVCTTIVAKQCGELNQEVFNQME</sequence>
<dbReference type="InterPro" id="IPR036458">
    <property type="entry name" value="Na:dicarbo_symporter_sf"/>
</dbReference>
<keyword evidence="2" id="KW-0813">Transport</keyword>
<proteinExistence type="predicted"/>
<dbReference type="SUPFAM" id="SSF118215">
    <property type="entry name" value="Proton glutamate symport protein"/>
    <property type="match status" value="1"/>
</dbReference>
<evidence type="ECO:0000256" key="1">
    <source>
        <dbReference type="ARBA" id="ARBA00004651"/>
    </source>
</evidence>
<dbReference type="eggNOG" id="COG1301">
    <property type="taxonomic scope" value="Bacteria"/>
</dbReference>
<name>A0A1H3LEH2_9FIRM</name>
<keyword evidence="4 7" id="KW-0812">Transmembrane</keyword>
<dbReference type="Proteomes" id="UP000183918">
    <property type="component" value="Unassembled WGS sequence"/>
</dbReference>
<dbReference type="Gene3D" id="1.10.3860.10">
    <property type="entry name" value="Sodium:dicarboxylate symporter"/>
    <property type="match status" value="1"/>
</dbReference>
<dbReference type="RefSeq" id="WP_074718559.1">
    <property type="nucleotide sequence ID" value="NZ_FNPG01000025.1"/>
</dbReference>
<keyword evidence="3" id="KW-1003">Cell membrane</keyword>
<organism evidence="8 9">
    <name type="scientific">Lachnobacterium bovis DSM 14045</name>
    <dbReference type="NCBI Taxonomy" id="1122142"/>
    <lineage>
        <taxon>Bacteria</taxon>
        <taxon>Bacillati</taxon>
        <taxon>Bacillota</taxon>
        <taxon>Clostridia</taxon>
        <taxon>Lachnospirales</taxon>
        <taxon>Lachnospiraceae</taxon>
        <taxon>Lachnobacterium</taxon>
    </lineage>
</organism>
<feature type="transmembrane region" description="Helical" evidence="7">
    <location>
        <begin position="12"/>
        <end position="33"/>
    </location>
</feature>
<dbReference type="InterPro" id="IPR001991">
    <property type="entry name" value="Na-dicarboxylate_symporter"/>
</dbReference>
<dbReference type="Pfam" id="PF00375">
    <property type="entry name" value="SDF"/>
    <property type="match status" value="1"/>
</dbReference>
<feature type="transmembrane region" description="Helical" evidence="7">
    <location>
        <begin position="361"/>
        <end position="383"/>
    </location>
</feature>
<gene>
    <name evidence="8" type="ORF">SAMN02910414_01991</name>
</gene>
<feature type="transmembrane region" description="Helical" evidence="7">
    <location>
        <begin position="185"/>
        <end position="202"/>
    </location>
</feature>
<evidence type="ECO:0000313" key="9">
    <source>
        <dbReference type="Proteomes" id="UP000183918"/>
    </source>
</evidence>
<evidence type="ECO:0000313" key="8">
    <source>
        <dbReference type="EMBL" id="SDY62967.1"/>
    </source>
</evidence>
<dbReference type="PANTHER" id="PTHR42865:SF7">
    <property type="entry name" value="PROTON_GLUTAMATE-ASPARTATE SYMPORTER"/>
    <property type="match status" value="1"/>
</dbReference>
<evidence type="ECO:0000256" key="5">
    <source>
        <dbReference type="ARBA" id="ARBA00022989"/>
    </source>
</evidence>
<dbReference type="GO" id="GO:0005886">
    <property type="term" value="C:plasma membrane"/>
    <property type="evidence" value="ECO:0007669"/>
    <property type="project" value="UniProtKB-SubCell"/>
</dbReference>
<feature type="transmembrane region" description="Helical" evidence="7">
    <location>
        <begin position="59"/>
        <end position="81"/>
    </location>
</feature>
<reference evidence="8 9" key="1">
    <citation type="submission" date="2016-10" db="EMBL/GenBank/DDBJ databases">
        <authorList>
            <person name="de Groot N.N."/>
        </authorList>
    </citation>
    <scope>NUCLEOTIDE SEQUENCE [LARGE SCALE GENOMIC DNA]</scope>
    <source>
        <strain evidence="8 9">DSM 14045</strain>
    </source>
</reference>
<evidence type="ECO:0000256" key="6">
    <source>
        <dbReference type="ARBA" id="ARBA00023136"/>
    </source>
</evidence>
<accession>A0A1H3LEH2</accession>
<dbReference type="GO" id="GO:0006835">
    <property type="term" value="P:dicarboxylic acid transport"/>
    <property type="evidence" value="ECO:0007669"/>
    <property type="project" value="TreeGrafter"/>
</dbReference>
<feature type="transmembrane region" description="Helical" evidence="7">
    <location>
        <begin position="255"/>
        <end position="280"/>
    </location>
</feature>
<evidence type="ECO:0000256" key="2">
    <source>
        <dbReference type="ARBA" id="ARBA00022448"/>
    </source>
</evidence>
<dbReference type="PRINTS" id="PR00173">
    <property type="entry name" value="EDTRNSPORT"/>
</dbReference>
<dbReference type="OrthoDB" id="9768885at2"/>
<dbReference type="EMBL" id="FNPG01000025">
    <property type="protein sequence ID" value="SDY62967.1"/>
    <property type="molecule type" value="Genomic_DNA"/>
</dbReference>
<dbReference type="STRING" id="1122142.SAMN02910414_01991"/>
<dbReference type="GO" id="GO:0015293">
    <property type="term" value="F:symporter activity"/>
    <property type="evidence" value="ECO:0007669"/>
    <property type="project" value="UniProtKB-KW"/>
</dbReference>
<keyword evidence="6 7" id="KW-0472">Membrane</keyword>
<dbReference type="PANTHER" id="PTHR42865">
    <property type="entry name" value="PROTON/GLUTAMATE-ASPARTATE SYMPORTER"/>
    <property type="match status" value="1"/>
</dbReference>
<feature type="transmembrane region" description="Helical" evidence="7">
    <location>
        <begin position="223"/>
        <end position="243"/>
    </location>
</feature>
<evidence type="ECO:0000256" key="3">
    <source>
        <dbReference type="ARBA" id="ARBA00022475"/>
    </source>
</evidence>
<protein>
    <submittedName>
        <fullName evidence="8">Na+/H+-dicarboxylate symporter</fullName>
    </submittedName>
</protein>
<feature type="transmembrane region" description="Helical" evidence="7">
    <location>
        <begin position="389"/>
        <end position="411"/>
    </location>
</feature>
<evidence type="ECO:0000256" key="7">
    <source>
        <dbReference type="SAM" id="Phobius"/>
    </source>
</evidence>
<feature type="transmembrane region" description="Helical" evidence="7">
    <location>
        <begin position="117"/>
        <end position="138"/>
    </location>
</feature>
<evidence type="ECO:0000256" key="4">
    <source>
        <dbReference type="ARBA" id="ARBA00022692"/>
    </source>
</evidence>
<keyword evidence="5 7" id="KW-1133">Transmembrane helix</keyword>
<keyword evidence="9" id="KW-1185">Reference proteome</keyword>
<dbReference type="AlphaFoldDB" id="A0A1H3LEH2"/>